<keyword evidence="4" id="KW-0378">Hydrolase</keyword>
<dbReference type="NCBIfam" id="NF000642">
    <property type="entry name" value="PRK00024.1"/>
    <property type="match status" value="1"/>
</dbReference>
<reference evidence="9 10" key="1">
    <citation type="submission" date="2024-06" db="EMBL/GenBank/DDBJ databases">
        <title>Genomic Encyclopedia of Type Strains, Phase IV (KMG-IV): sequencing the most valuable type-strain genomes for metagenomic binning, comparative biology and taxonomic classification.</title>
        <authorList>
            <person name="Goeker M."/>
        </authorList>
    </citation>
    <scope>NUCLEOTIDE SEQUENCE [LARGE SCALE GENOMIC DNA]</scope>
    <source>
        <strain evidence="9 10">DSM 28302</strain>
    </source>
</reference>
<comment type="caution">
    <text evidence="9">The sequence shown here is derived from an EMBL/GenBank/DDBJ whole genome shotgun (WGS) entry which is preliminary data.</text>
</comment>
<gene>
    <name evidence="9" type="ORF">ABID28_001708</name>
</gene>
<evidence type="ECO:0000256" key="3">
    <source>
        <dbReference type="ARBA" id="ARBA00022723"/>
    </source>
</evidence>
<keyword evidence="10" id="KW-1185">Reference proteome</keyword>
<dbReference type="InterPro" id="IPR046778">
    <property type="entry name" value="UPF0758_N"/>
</dbReference>
<dbReference type="PANTHER" id="PTHR30471">
    <property type="entry name" value="DNA REPAIR PROTEIN RADC"/>
    <property type="match status" value="1"/>
</dbReference>
<dbReference type="InterPro" id="IPR025657">
    <property type="entry name" value="RadC_JAB"/>
</dbReference>
<evidence type="ECO:0000256" key="6">
    <source>
        <dbReference type="ARBA" id="ARBA00023049"/>
    </source>
</evidence>
<dbReference type="SUPFAM" id="SSF47781">
    <property type="entry name" value="RuvA domain 2-like"/>
    <property type="match status" value="1"/>
</dbReference>
<dbReference type="CDD" id="cd08071">
    <property type="entry name" value="MPN_DUF2466"/>
    <property type="match status" value="1"/>
</dbReference>
<dbReference type="InterPro" id="IPR037518">
    <property type="entry name" value="MPN"/>
</dbReference>
<dbReference type="NCBIfam" id="TIGR00608">
    <property type="entry name" value="radc"/>
    <property type="match status" value="1"/>
</dbReference>
<dbReference type="EMBL" id="JBEPLN010000038">
    <property type="protein sequence ID" value="MET3635046.1"/>
    <property type="molecule type" value="Genomic_DNA"/>
</dbReference>
<keyword evidence="6" id="KW-0482">Metalloprotease</keyword>
<evidence type="ECO:0000256" key="2">
    <source>
        <dbReference type="ARBA" id="ARBA00022670"/>
    </source>
</evidence>
<dbReference type="PROSITE" id="PS50249">
    <property type="entry name" value="MPN"/>
    <property type="match status" value="1"/>
</dbReference>
<dbReference type="RefSeq" id="WP_354369767.1">
    <property type="nucleotide sequence ID" value="NZ_JBEPLN010000038.1"/>
</dbReference>
<sequence length="227" mass="25966">MYNITFPKTSLMPREKLALRGPEQLSTQELLAICLRTGTKKESVASISQKILDKIDHLGQLRQLSLQELQAIKGIGPVKAIELKAMLELAKRIQEAEVEENDRILGSQMLAEKLMIELGELKQEHVLGFYLDTQNRIIEQRLLFIGSVRRSIVEIREVLHYACKNMATSLIIVHNHPSGAIQPSFQDEEFTKKLKRSCEDMGIVLLDHLIIGKKNYYSFREETDYCS</sequence>
<feature type="domain" description="MPN" evidence="8">
    <location>
        <begin position="103"/>
        <end position="225"/>
    </location>
</feature>
<keyword evidence="2" id="KW-0645">Protease</keyword>
<organism evidence="9 10">
    <name type="scientific">Streptococcus porcorum</name>
    <dbReference type="NCBI Taxonomy" id="701526"/>
    <lineage>
        <taxon>Bacteria</taxon>
        <taxon>Bacillati</taxon>
        <taxon>Bacillota</taxon>
        <taxon>Bacilli</taxon>
        <taxon>Lactobacillales</taxon>
        <taxon>Streptococcaceae</taxon>
        <taxon>Streptococcus</taxon>
    </lineage>
</organism>
<evidence type="ECO:0000256" key="4">
    <source>
        <dbReference type="ARBA" id="ARBA00022801"/>
    </source>
</evidence>
<dbReference type="Pfam" id="PF04002">
    <property type="entry name" value="RadC"/>
    <property type="match status" value="1"/>
</dbReference>
<dbReference type="PROSITE" id="PS01302">
    <property type="entry name" value="UPF0758"/>
    <property type="match status" value="1"/>
</dbReference>
<dbReference type="PANTHER" id="PTHR30471:SF3">
    <property type="entry name" value="UPF0758 PROTEIN YEES-RELATED"/>
    <property type="match status" value="1"/>
</dbReference>
<evidence type="ECO:0000313" key="9">
    <source>
        <dbReference type="EMBL" id="MET3635046.1"/>
    </source>
</evidence>
<protein>
    <submittedName>
        <fullName evidence="9">DNA repair protein RadC</fullName>
    </submittedName>
</protein>
<accession>A0ABV2JGZ1</accession>
<evidence type="ECO:0000256" key="7">
    <source>
        <dbReference type="RuleBase" id="RU003797"/>
    </source>
</evidence>
<evidence type="ECO:0000313" key="10">
    <source>
        <dbReference type="Proteomes" id="UP001549037"/>
    </source>
</evidence>
<evidence type="ECO:0000256" key="1">
    <source>
        <dbReference type="ARBA" id="ARBA00010243"/>
    </source>
</evidence>
<dbReference type="InterPro" id="IPR001405">
    <property type="entry name" value="UPF0758"/>
</dbReference>
<name>A0ABV2JGZ1_9STRE</name>
<evidence type="ECO:0000256" key="5">
    <source>
        <dbReference type="ARBA" id="ARBA00022833"/>
    </source>
</evidence>
<dbReference type="InterPro" id="IPR020891">
    <property type="entry name" value="UPF0758_CS"/>
</dbReference>
<keyword evidence="5" id="KW-0862">Zinc</keyword>
<dbReference type="Proteomes" id="UP001549037">
    <property type="component" value="Unassembled WGS sequence"/>
</dbReference>
<dbReference type="Gene3D" id="3.40.140.10">
    <property type="entry name" value="Cytidine Deaminase, domain 2"/>
    <property type="match status" value="1"/>
</dbReference>
<comment type="similarity">
    <text evidence="1 7">Belongs to the UPF0758 family.</text>
</comment>
<keyword evidence="3" id="KW-0479">Metal-binding</keyword>
<dbReference type="InterPro" id="IPR010994">
    <property type="entry name" value="RuvA_2-like"/>
</dbReference>
<evidence type="ECO:0000259" key="8">
    <source>
        <dbReference type="PROSITE" id="PS50249"/>
    </source>
</evidence>
<dbReference type="Pfam" id="PF20582">
    <property type="entry name" value="UPF0758_N"/>
    <property type="match status" value="1"/>
</dbReference>
<proteinExistence type="inferred from homology"/>